<evidence type="ECO:0000313" key="5">
    <source>
        <dbReference type="Proteomes" id="UP000190312"/>
    </source>
</evidence>
<dbReference type="CDD" id="cd04730">
    <property type="entry name" value="NPD_like"/>
    <property type="match status" value="1"/>
</dbReference>
<keyword evidence="4" id="KW-0223">Dioxygenase</keyword>
<sequence>MHQIFPNTESPLIANAPMHGFADSRLASAVSSAGGYGFIAGGIDFRMGSPHLEQLQAELNTTRSLLGIATPEEKLPIGVGCLMLQPEGLIDNVLPILCAARVTGIWLAFPNNGSDHGPIITAVHQLREKENWDVKVFVQVGTVQVAREAIDYGADVLVVQGSDAGGHQWAQGASLIALLPEVRGLLREMGKTGEVHLLAAGGIVDARGMVAAMALGADGIVMGTRASRGFTSQACPDIAKEKIVSTTDGTTTTIKSRKHDVFNSTDVWPSQYDGRAIIGRSYEDFQSGVTDEEILKRHSNAREKGEDDRTIIWAGTGIGSIKEVTTVKQLLNDARSGVRSIVAQMNNAFRQDEED</sequence>
<organism evidence="4 5">
    <name type="scientific">Aspergillus oryzae</name>
    <name type="common">Yellow koji mold</name>
    <dbReference type="NCBI Taxonomy" id="5062"/>
    <lineage>
        <taxon>Eukaryota</taxon>
        <taxon>Fungi</taxon>
        <taxon>Dikarya</taxon>
        <taxon>Ascomycota</taxon>
        <taxon>Pezizomycotina</taxon>
        <taxon>Eurotiomycetes</taxon>
        <taxon>Eurotiomycetidae</taxon>
        <taxon>Eurotiales</taxon>
        <taxon>Aspergillaceae</taxon>
        <taxon>Aspergillus</taxon>
        <taxon>Aspergillus subgen. Circumdati</taxon>
    </lineage>
</organism>
<evidence type="ECO:0000256" key="2">
    <source>
        <dbReference type="ARBA" id="ARBA00022643"/>
    </source>
</evidence>
<evidence type="ECO:0000256" key="1">
    <source>
        <dbReference type="ARBA" id="ARBA00022630"/>
    </source>
</evidence>
<dbReference type="PANTHER" id="PTHR32332:SF34">
    <property type="entry name" value="2-NITROPROPANE DIOXYGENASE FAMILY, PUTATIVE-RELATED"/>
    <property type="match status" value="1"/>
</dbReference>
<dbReference type="Gene3D" id="3.20.20.70">
    <property type="entry name" value="Aldolase class I"/>
    <property type="match status" value="1"/>
</dbReference>
<dbReference type="EMBL" id="MKZY01000004">
    <property type="protein sequence ID" value="OOO09711.1"/>
    <property type="molecule type" value="Genomic_DNA"/>
</dbReference>
<dbReference type="Pfam" id="PF03060">
    <property type="entry name" value="NMO"/>
    <property type="match status" value="1"/>
</dbReference>
<dbReference type="SUPFAM" id="SSF51412">
    <property type="entry name" value="Inosine monophosphate dehydrogenase (IMPDH)"/>
    <property type="match status" value="1"/>
</dbReference>
<dbReference type="eggNOG" id="ENOG502RHJM">
    <property type="taxonomic scope" value="Eukaryota"/>
</dbReference>
<dbReference type="OrthoDB" id="2349068at2759"/>
<dbReference type="VEuPathDB" id="FungiDB:AO090003001368"/>
<dbReference type="InterPro" id="IPR004136">
    <property type="entry name" value="NMO"/>
</dbReference>
<name>A0A1S9DKY4_ASPOZ</name>
<dbReference type="PANTHER" id="PTHR32332">
    <property type="entry name" value="2-NITROPROPANE DIOXYGENASE"/>
    <property type="match status" value="1"/>
</dbReference>
<accession>A0A1S9DKY4</accession>
<dbReference type="GO" id="GO:0051213">
    <property type="term" value="F:dioxygenase activity"/>
    <property type="evidence" value="ECO:0007669"/>
    <property type="project" value="UniProtKB-KW"/>
</dbReference>
<keyword evidence="2" id="KW-0288">FMN</keyword>
<evidence type="ECO:0000256" key="3">
    <source>
        <dbReference type="ARBA" id="ARBA00023002"/>
    </source>
</evidence>
<proteinExistence type="predicted"/>
<protein>
    <submittedName>
        <fullName evidence="4">2-nitropropane dioxygenase NPD</fullName>
    </submittedName>
</protein>
<keyword evidence="3" id="KW-0560">Oxidoreductase</keyword>
<gene>
    <name evidence="4" type="ORF">OAory_01055190</name>
</gene>
<comment type="caution">
    <text evidence="4">The sequence shown here is derived from an EMBL/GenBank/DDBJ whole genome shotgun (WGS) entry which is preliminary data.</text>
</comment>
<dbReference type="Proteomes" id="UP000190312">
    <property type="component" value="Unassembled WGS sequence"/>
</dbReference>
<keyword evidence="1" id="KW-0285">Flavoprotein</keyword>
<evidence type="ECO:0000313" key="4">
    <source>
        <dbReference type="EMBL" id="OOO09711.1"/>
    </source>
</evidence>
<dbReference type="AlphaFoldDB" id="A0A1S9DKY4"/>
<dbReference type="GO" id="GO:0018580">
    <property type="term" value="F:nitronate monooxygenase activity"/>
    <property type="evidence" value="ECO:0007669"/>
    <property type="project" value="InterPro"/>
</dbReference>
<reference evidence="4 5" key="1">
    <citation type="submission" date="2016-10" db="EMBL/GenBank/DDBJ databases">
        <title>Genome sequencing of Aspergillus oryzae BCC7051.</title>
        <authorList>
            <person name="Thammarongtham C."/>
            <person name="Vorapreeda T."/>
            <person name="Nookaew I."/>
            <person name="Srisuk T."/>
            <person name="Land M."/>
            <person name="Jeennor S."/>
            <person name="Laoteng K."/>
        </authorList>
    </citation>
    <scope>NUCLEOTIDE SEQUENCE [LARGE SCALE GENOMIC DNA]</scope>
    <source>
        <strain evidence="4 5">BCC7051</strain>
    </source>
</reference>
<dbReference type="InterPro" id="IPR013785">
    <property type="entry name" value="Aldolase_TIM"/>
</dbReference>